<name>A0A8H7BE75_9PLEO</name>
<sequence>MSDNDQELTETIRSDELQLMSGTTTIKSDKSATSDGHDEIRVPADMAKLWLKASMPSNNGPVVIGDIIAVRRRGGPKTNYNYLLTSSIRKPSSTEGENPEATNDSLELGTWYWPKHVTKEAKNTWNNLENTVSMIDQNLNIKSDLERFNVFLVRIDSDMVNPLYGVADREREVVGRPLDVMKSKKSAASALPEGTMDNAVADTKSRGRPGNDYEPRQEPEIFPMLIFKDVFDGLKSRSVEDLLALDQAEREGIVNSIVHKAPHMLHGQSWVLLLVLTLGSEEGLERELHACGIPVENEWYERSHQKILSMLSTSLKDEFPELEVSEIHVTWESLKRIIQANDNEQNAIMI</sequence>
<protein>
    <submittedName>
        <fullName evidence="2">Uncharacterized protein</fullName>
    </submittedName>
</protein>
<dbReference type="RefSeq" id="XP_038791355.1">
    <property type="nucleotide sequence ID" value="XM_038925499.1"/>
</dbReference>
<feature type="compositionally biased region" description="Basic and acidic residues" evidence="1">
    <location>
        <begin position="203"/>
        <end position="215"/>
    </location>
</feature>
<reference evidence="2" key="2">
    <citation type="submission" date="2020-08" db="EMBL/GenBank/DDBJ databases">
        <title>Draft Genome Sequence of Cumin Blight Pathogen Alternaria burnsii.</title>
        <authorList>
            <person name="Feng Z."/>
        </authorList>
    </citation>
    <scope>NUCLEOTIDE SEQUENCE</scope>
    <source>
        <strain evidence="2">CBS107.38</strain>
    </source>
</reference>
<accession>A0A8H7BE75</accession>
<evidence type="ECO:0000256" key="1">
    <source>
        <dbReference type="SAM" id="MobiDB-lite"/>
    </source>
</evidence>
<dbReference type="Proteomes" id="UP000596902">
    <property type="component" value="Unassembled WGS sequence"/>
</dbReference>
<proteinExistence type="predicted"/>
<feature type="region of interest" description="Disordered" evidence="1">
    <location>
        <begin position="20"/>
        <end position="39"/>
    </location>
</feature>
<reference evidence="2" key="1">
    <citation type="submission" date="2020-01" db="EMBL/GenBank/DDBJ databases">
        <authorList>
            <person name="Feng Z.H.Z."/>
        </authorList>
    </citation>
    <scope>NUCLEOTIDE SEQUENCE</scope>
    <source>
        <strain evidence="2">CBS107.38</strain>
    </source>
</reference>
<evidence type="ECO:0000313" key="3">
    <source>
        <dbReference type="Proteomes" id="UP000596902"/>
    </source>
</evidence>
<keyword evidence="3" id="KW-1185">Reference proteome</keyword>
<evidence type="ECO:0000313" key="2">
    <source>
        <dbReference type="EMBL" id="KAF7681476.1"/>
    </source>
</evidence>
<feature type="region of interest" description="Disordered" evidence="1">
    <location>
        <begin position="185"/>
        <end position="215"/>
    </location>
</feature>
<feature type="compositionally biased region" description="Basic and acidic residues" evidence="1">
    <location>
        <begin position="27"/>
        <end position="39"/>
    </location>
</feature>
<dbReference type="GeneID" id="62198677"/>
<gene>
    <name evidence="2" type="ORF">GT037_000452</name>
</gene>
<dbReference type="AlphaFoldDB" id="A0A8H7BE75"/>
<dbReference type="EMBL" id="JAAABM010000001">
    <property type="protein sequence ID" value="KAF7681476.1"/>
    <property type="molecule type" value="Genomic_DNA"/>
</dbReference>
<comment type="caution">
    <text evidence="2">The sequence shown here is derived from an EMBL/GenBank/DDBJ whole genome shotgun (WGS) entry which is preliminary data.</text>
</comment>
<organism evidence="2 3">
    <name type="scientific">Alternaria burnsii</name>
    <dbReference type="NCBI Taxonomy" id="1187904"/>
    <lineage>
        <taxon>Eukaryota</taxon>
        <taxon>Fungi</taxon>
        <taxon>Dikarya</taxon>
        <taxon>Ascomycota</taxon>
        <taxon>Pezizomycotina</taxon>
        <taxon>Dothideomycetes</taxon>
        <taxon>Pleosporomycetidae</taxon>
        <taxon>Pleosporales</taxon>
        <taxon>Pleosporineae</taxon>
        <taxon>Pleosporaceae</taxon>
        <taxon>Alternaria</taxon>
        <taxon>Alternaria sect. Alternaria</taxon>
    </lineage>
</organism>